<reference evidence="2 4" key="1">
    <citation type="submission" date="2015-03" db="EMBL/GenBank/DDBJ databases">
        <authorList>
            <person name="Murphy D."/>
        </authorList>
    </citation>
    <scope>NUCLEOTIDE SEQUENCE [LARGE SCALE GENOMIC DNA]</scope>
    <source>
        <strain evidence="2 4">FCF326</strain>
    </source>
</reference>
<evidence type="ECO:0008006" key="6">
    <source>
        <dbReference type="Google" id="ProtNLM"/>
    </source>
</evidence>
<dbReference type="Proteomes" id="UP000195840">
    <property type="component" value="Unassembled WGS sequence"/>
</dbReference>
<evidence type="ECO:0000256" key="1">
    <source>
        <dbReference type="SAM" id="SignalP"/>
    </source>
</evidence>
<keyword evidence="1" id="KW-0732">Signal</keyword>
<organism evidence="2 4">
    <name type="scientific">Yersinia kristensenii</name>
    <dbReference type="NCBI Taxonomy" id="28152"/>
    <lineage>
        <taxon>Bacteria</taxon>
        <taxon>Pseudomonadati</taxon>
        <taxon>Pseudomonadota</taxon>
        <taxon>Gammaproteobacteria</taxon>
        <taxon>Enterobacterales</taxon>
        <taxon>Yersiniaceae</taxon>
        <taxon>Yersinia</taxon>
    </lineage>
</organism>
<feature type="signal peptide" evidence="1">
    <location>
        <begin position="1"/>
        <end position="23"/>
    </location>
</feature>
<keyword evidence="5" id="KW-1185">Reference proteome</keyword>
<proteinExistence type="predicted"/>
<reference evidence="3 5" key="2">
    <citation type="submission" date="2017-05" db="EMBL/GenBank/DDBJ databases">
        <title>Whole genome sequencing of Yersinia kristensenii.</title>
        <authorList>
            <person name="Campioni F."/>
        </authorList>
    </citation>
    <scope>NUCLEOTIDE SEQUENCE [LARGE SCALE GENOMIC DNA]</scope>
    <source>
        <strain evidence="3 5">CFSAN060538</strain>
    </source>
</reference>
<evidence type="ECO:0000313" key="5">
    <source>
        <dbReference type="Proteomes" id="UP000195840"/>
    </source>
</evidence>
<name>A0A0T9KXZ4_YERKR</name>
<gene>
    <name evidence="3" type="ORF">CBW52_09385</name>
    <name evidence="2" type="ORF">ERS008491_01191</name>
</gene>
<accession>A0A0T9KXZ4</accession>
<evidence type="ECO:0000313" key="3">
    <source>
        <dbReference type="EMBL" id="OVZ81293.1"/>
    </source>
</evidence>
<evidence type="ECO:0000313" key="4">
    <source>
        <dbReference type="Proteomes" id="UP000045824"/>
    </source>
</evidence>
<dbReference type="EMBL" id="NHOG01000009">
    <property type="protein sequence ID" value="OVZ81293.1"/>
    <property type="molecule type" value="Genomic_DNA"/>
</dbReference>
<dbReference type="EMBL" id="CPYI01000003">
    <property type="protein sequence ID" value="CNE40313.1"/>
    <property type="molecule type" value="Genomic_DNA"/>
</dbReference>
<sequence>MNNSLKYILLSLTFSAVPLFANACELAGGTEEECIEACMLPEVPDYTACMLGTPAPTGQTDQSATLQ</sequence>
<protein>
    <recommendedName>
        <fullName evidence="6">Lipoprotein</fullName>
    </recommendedName>
</protein>
<dbReference type="AlphaFoldDB" id="A0A0T9KXZ4"/>
<feature type="chain" id="PRO_5044547068" description="Lipoprotein" evidence="1">
    <location>
        <begin position="24"/>
        <end position="67"/>
    </location>
</feature>
<dbReference type="Proteomes" id="UP000045824">
    <property type="component" value="Unassembled WGS sequence"/>
</dbReference>
<evidence type="ECO:0000313" key="2">
    <source>
        <dbReference type="EMBL" id="CNE40313.1"/>
    </source>
</evidence>